<gene>
    <name evidence="1" type="ORF">TTHT_0550</name>
</gene>
<dbReference type="Proteomes" id="UP000595564">
    <property type="component" value="Chromosome"/>
</dbReference>
<proteinExistence type="predicted"/>
<organism evidence="1 2">
    <name type="scientific">Thermotomaculum hydrothermale</name>
    <dbReference type="NCBI Taxonomy" id="981385"/>
    <lineage>
        <taxon>Bacteria</taxon>
        <taxon>Pseudomonadati</taxon>
        <taxon>Acidobacteriota</taxon>
        <taxon>Holophagae</taxon>
        <taxon>Thermotomaculales</taxon>
        <taxon>Thermotomaculaceae</taxon>
        <taxon>Thermotomaculum</taxon>
    </lineage>
</organism>
<protein>
    <submittedName>
        <fullName evidence="1">Uncharacterized protein</fullName>
    </submittedName>
</protein>
<dbReference type="KEGG" id="thyd:TTHT_0550"/>
<reference evidence="1 2" key="1">
    <citation type="journal article" date="2012" name="Extremophiles">
        <title>Thermotomaculum hydrothermale gen. nov., sp. nov., a novel heterotrophic thermophile within the phylum Acidobacteria from a deep-sea hydrothermal vent chimney in the Southern Okinawa Trough.</title>
        <authorList>
            <person name="Izumi H."/>
            <person name="Nunoura T."/>
            <person name="Miyazaki M."/>
            <person name="Mino S."/>
            <person name="Toki T."/>
            <person name="Takai K."/>
            <person name="Sako Y."/>
            <person name="Sawabe T."/>
            <person name="Nakagawa S."/>
        </authorList>
    </citation>
    <scope>NUCLEOTIDE SEQUENCE [LARGE SCALE GENOMIC DNA]</scope>
    <source>
        <strain evidence="1 2">AC55</strain>
    </source>
</reference>
<dbReference type="RefSeq" id="WP_201328477.1">
    <property type="nucleotide sequence ID" value="NZ_AP017470.1"/>
</dbReference>
<sequence length="345" mass="38941">MRKILLILIVILLPVSGFTSDTPRLILNKMFKSVAKNWFPNNYYKFKSLELSGEMSITVPYSSVSRRLKYVQGDLSFAFNFDGVLQPSGVCKFNLQGDFGNVVYCVTPTKTITYSEDFNAYSISDSNTSNLNNFKSYFIKKINLLKDNFSSGRWNFQMQSNIVLGGDKCYKVTAFTPPPKEGARRNKRSNVIKLKELLTFYKKGKVVFFIRAKDYLPLRIEYSNDEQNIDSTITFFYGNGKQPASMYVEGTAANVSGRGDASIGYGNGILSYIQLSFSNALNQSYTFNANFNFKPSVDKSEFLFLPPSDAQLMGRENLKLLILSNVAGTLLRMQQAGINIKTLKF</sequence>
<dbReference type="AlphaFoldDB" id="A0A7R6PN40"/>
<evidence type="ECO:0000313" key="2">
    <source>
        <dbReference type="Proteomes" id="UP000595564"/>
    </source>
</evidence>
<dbReference type="EMBL" id="AP017470">
    <property type="protein sequence ID" value="BBB32136.1"/>
    <property type="molecule type" value="Genomic_DNA"/>
</dbReference>
<accession>A0A7R6PN40</accession>
<name>A0A7R6PN40_9BACT</name>
<keyword evidence="2" id="KW-1185">Reference proteome</keyword>
<evidence type="ECO:0000313" key="1">
    <source>
        <dbReference type="EMBL" id="BBB32136.1"/>
    </source>
</evidence>